<name>A0A381QB96_9ZZZZ</name>
<dbReference type="AlphaFoldDB" id="A0A381QB96"/>
<dbReference type="PANTHER" id="PTHR43861:SF1">
    <property type="entry name" value="TRANS-ACONITATE 2-METHYLTRANSFERASE"/>
    <property type="match status" value="1"/>
</dbReference>
<dbReference type="CDD" id="cd02440">
    <property type="entry name" value="AdoMet_MTases"/>
    <property type="match status" value="1"/>
</dbReference>
<dbReference type="Gene3D" id="3.40.50.150">
    <property type="entry name" value="Vaccinia Virus protein VP39"/>
    <property type="match status" value="1"/>
</dbReference>
<sequence length="262" mass="29378">MDIATYFTDHWINIEDDRVERYERMFQWRESQLEQLAPASIETGHHILDFGCGPGFFALALADIVGKQGRVYGADINERFISDATRRADDRENISFHHLTDHVLPFQAASLDRVLAKNVLEYVPDVTLTLDEMYRVLLPGGRIHVLDSDWGFVLVEPWGKATTDRFFDAASVAFKEPHIGRKLVQLLKAAGFEAVTAKIAASLDTSGGGLSVLRNMRRYIGVFDTMDPQEADELIEAVERGVDDGTYLFALPQFVVTATKPS</sequence>
<protein>
    <recommendedName>
        <fullName evidence="1">Methyltransferase domain-containing protein</fullName>
    </recommendedName>
</protein>
<dbReference type="PANTHER" id="PTHR43861">
    <property type="entry name" value="TRANS-ACONITATE 2-METHYLTRANSFERASE-RELATED"/>
    <property type="match status" value="1"/>
</dbReference>
<dbReference type="GO" id="GO:0008757">
    <property type="term" value="F:S-adenosylmethionine-dependent methyltransferase activity"/>
    <property type="evidence" value="ECO:0007669"/>
    <property type="project" value="InterPro"/>
</dbReference>
<dbReference type="InterPro" id="IPR029063">
    <property type="entry name" value="SAM-dependent_MTases_sf"/>
</dbReference>
<dbReference type="SUPFAM" id="SSF53335">
    <property type="entry name" value="S-adenosyl-L-methionine-dependent methyltransferases"/>
    <property type="match status" value="1"/>
</dbReference>
<organism evidence="2">
    <name type="scientific">marine metagenome</name>
    <dbReference type="NCBI Taxonomy" id="408172"/>
    <lineage>
        <taxon>unclassified sequences</taxon>
        <taxon>metagenomes</taxon>
        <taxon>ecological metagenomes</taxon>
    </lineage>
</organism>
<dbReference type="Pfam" id="PF13847">
    <property type="entry name" value="Methyltransf_31"/>
    <property type="match status" value="1"/>
</dbReference>
<dbReference type="EMBL" id="UINC01001227">
    <property type="protein sequence ID" value="SUZ74933.1"/>
    <property type="molecule type" value="Genomic_DNA"/>
</dbReference>
<dbReference type="InterPro" id="IPR025714">
    <property type="entry name" value="Methyltranfer_dom"/>
</dbReference>
<feature type="domain" description="Methyltransferase" evidence="1">
    <location>
        <begin position="43"/>
        <end position="149"/>
    </location>
</feature>
<reference evidence="2" key="1">
    <citation type="submission" date="2018-05" db="EMBL/GenBank/DDBJ databases">
        <authorList>
            <person name="Lanie J.A."/>
            <person name="Ng W.-L."/>
            <person name="Kazmierczak K.M."/>
            <person name="Andrzejewski T.M."/>
            <person name="Davidsen T.M."/>
            <person name="Wayne K.J."/>
            <person name="Tettelin H."/>
            <person name="Glass J.I."/>
            <person name="Rusch D."/>
            <person name="Podicherti R."/>
            <person name="Tsui H.-C.T."/>
            <person name="Winkler M.E."/>
        </authorList>
    </citation>
    <scope>NUCLEOTIDE SEQUENCE</scope>
</reference>
<accession>A0A381QB96</accession>
<evidence type="ECO:0000313" key="2">
    <source>
        <dbReference type="EMBL" id="SUZ74933.1"/>
    </source>
</evidence>
<evidence type="ECO:0000259" key="1">
    <source>
        <dbReference type="Pfam" id="PF13847"/>
    </source>
</evidence>
<proteinExistence type="predicted"/>
<gene>
    <name evidence="2" type="ORF">METZ01_LOCUS27787</name>
</gene>